<dbReference type="AlphaFoldDB" id="A0A0A6Y0J3"/>
<evidence type="ECO:0000313" key="13">
    <source>
        <dbReference type="Proteomes" id="UP000476934"/>
    </source>
</evidence>
<keyword evidence="6 9" id="KW-1133">Transmembrane helix</keyword>
<dbReference type="PANTHER" id="PTHR38438:SF1">
    <property type="entry name" value="RIBOFLAVIN TRANSPORTER RIBU"/>
    <property type="match status" value="1"/>
</dbReference>
<dbReference type="EMBL" id="JRUN01000016">
    <property type="protein sequence ID" value="KHD85802.1"/>
    <property type="molecule type" value="Genomic_DNA"/>
</dbReference>
<evidence type="ECO:0000256" key="7">
    <source>
        <dbReference type="ARBA" id="ARBA00023136"/>
    </source>
</evidence>
<evidence type="ECO:0000256" key="3">
    <source>
        <dbReference type="ARBA" id="ARBA00022448"/>
    </source>
</evidence>
<dbReference type="Proteomes" id="UP000030588">
    <property type="component" value="Unassembled WGS sequence"/>
</dbReference>
<dbReference type="RefSeq" id="WP_025729037.1">
    <property type="nucleotide sequence ID" value="NZ_JAAIWK010000019.1"/>
</dbReference>
<comment type="caution">
    <text evidence="10">The sequence shown here is derived from an EMBL/GenBank/DDBJ whole genome shotgun (WGS) entry which is preliminary data.</text>
</comment>
<dbReference type="InterPro" id="IPR025720">
    <property type="entry name" value="RibU"/>
</dbReference>
<reference evidence="11 13" key="2">
    <citation type="submission" date="2020-02" db="EMBL/GenBank/DDBJ databases">
        <authorList>
            <person name="Feng H."/>
        </authorList>
    </citation>
    <scope>NUCLEOTIDE SEQUENCE [LARGE SCALE GENOMIC DNA]</scope>
    <source>
        <strain evidence="11 13">Gsoil 114</strain>
    </source>
</reference>
<evidence type="ECO:0000256" key="8">
    <source>
        <dbReference type="PIRNR" id="PIRNR037778"/>
    </source>
</evidence>
<feature type="transmembrane region" description="Helical" evidence="9">
    <location>
        <begin position="6"/>
        <end position="26"/>
    </location>
</feature>
<organism evidence="10 12">
    <name type="scientific">Heyndrickxia ginsengihumi</name>
    <dbReference type="NCBI Taxonomy" id="363870"/>
    <lineage>
        <taxon>Bacteria</taxon>
        <taxon>Bacillati</taxon>
        <taxon>Bacillota</taxon>
        <taxon>Bacilli</taxon>
        <taxon>Bacillales</taxon>
        <taxon>Bacillaceae</taxon>
        <taxon>Heyndrickxia</taxon>
    </lineage>
</organism>
<evidence type="ECO:0000256" key="9">
    <source>
        <dbReference type="SAM" id="Phobius"/>
    </source>
</evidence>
<keyword evidence="7 8" id="KW-0472">Membrane</keyword>
<dbReference type="Proteomes" id="UP000476934">
    <property type="component" value="Unassembled WGS sequence"/>
</dbReference>
<evidence type="ECO:0000313" key="10">
    <source>
        <dbReference type="EMBL" id="KHD85802.1"/>
    </source>
</evidence>
<dbReference type="GO" id="GO:0005886">
    <property type="term" value="C:plasma membrane"/>
    <property type="evidence" value="ECO:0007669"/>
    <property type="project" value="UniProtKB-SubCell"/>
</dbReference>
<name>A0A0A6Y0J3_9BACI</name>
<evidence type="ECO:0000313" key="11">
    <source>
        <dbReference type="EMBL" id="NEY20682.1"/>
    </source>
</evidence>
<reference evidence="11 13" key="3">
    <citation type="submission" date="2020-03" db="EMBL/GenBank/DDBJ databases">
        <title>Bacillus aquiflavi sp. nov., isolated from yellow water of strong flavor Chinese baijiu in Yibin region of China.</title>
        <authorList>
            <person name="Xie J."/>
        </authorList>
    </citation>
    <scope>NUCLEOTIDE SEQUENCE [LARGE SCALE GENOMIC DNA]</scope>
    <source>
        <strain evidence="11 13">Gsoil 114</strain>
    </source>
</reference>
<accession>A0A0A6Y0J3</accession>
<dbReference type="GO" id="GO:0032217">
    <property type="term" value="F:riboflavin transmembrane transporter activity"/>
    <property type="evidence" value="ECO:0007669"/>
    <property type="project" value="UniProtKB-UniRule"/>
</dbReference>
<keyword evidence="13" id="KW-1185">Reference proteome</keyword>
<keyword evidence="3 8" id="KW-0813">Transport</keyword>
<dbReference type="STRING" id="363870.NG54_07150"/>
<sequence>MKKKWTVRTFVAIALLSSLSFILMFIKFPIPSFPSFLTVDFSDVPVLIAALLYGPLGAIVTELIKNILNYLSIGSEAGVPIGNLANFFAGILFVLPTYYIYRNLRTKKGMTFALLGGTFSMAIFMSILNYFVILPAYLYFMNFSVGNVKDYIVSGVLPFNIVKGIIVTILFMLMFSRMQTWIEKHSVLKNR</sequence>
<evidence type="ECO:0000313" key="12">
    <source>
        <dbReference type="Proteomes" id="UP000030588"/>
    </source>
</evidence>
<evidence type="ECO:0000256" key="5">
    <source>
        <dbReference type="ARBA" id="ARBA00022692"/>
    </source>
</evidence>
<evidence type="ECO:0000256" key="4">
    <source>
        <dbReference type="ARBA" id="ARBA00022475"/>
    </source>
</evidence>
<proteinExistence type="inferred from homology"/>
<gene>
    <name evidence="11" type="ORF">G4D61_12010</name>
    <name evidence="10" type="ORF">NG54_07150</name>
</gene>
<dbReference type="PIRSF" id="PIRSF037778">
    <property type="entry name" value="UCP037778_transp_RibU"/>
    <property type="match status" value="1"/>
</dbReference>
<dbReference type="Gene3D" id="1.10.1760.20">
    <property type="match status" value="1"/>
</dbReference>
<feature type="transmembrane region" description="Helical" evidence="9">
    <location>
        <begin position="84"/>
        <end position="101"/>
    </location>
</feature>
<feature type="transmembrane region" description="Helical" evidence="9">
    <location>
        <begin position="151"/>
        <end position="175"/>
    </location>
</feature>
<comment type="function">
    <text evidence="8">Probably a riboflavin-binding protein that interacts with the energy-coupling factor (ECF) ABC-transporter complex.</text>
</comment>
<keyword evidence="5 9" id="KW-0812">Transmembrane</keyword>
<feature type="transmembrane region" description="Helical" evidence="9">
    <location>
        <begin position="113"/>
        <end position="139"/>
    </location>
</feature>
<dbReference type="PANTHER" id="PTHR38438">
    <property type="entry name" value="RIBOFLAVIN TRANSPORTER RIBU"/>
    <property type="match status" value="1"/>
</dbReference>
<comment type="similarity">
    <text evidence="2 8">Belongs to the prokaryotic riboflavin transporter (P-RFT) (TC 2.A.87) family.</text>
</comment>
<evidence type="ECO:0000256" key="1">
    <source>
        <dbReference type="ARBA" id="ARBA00004651"/>
    </source>
</evidence>
<dbReference type="EMBL" id="JAAIWK010000019">
    <property type="protein sequence ID" value="NEY20682.1"/>
    <property type="molecule type" value="Genomic_DNA"/>
</dbReference>
<reference evidence="10 12" key="1">
    <citation type="submission" date="2014-10" db="EMBL/GenBank/DDBJ databases">
        <title>Draft genome of phytase producing Bacillus ginsengihumi strain M2.11.</title>
        <authorList>
            <person name="Toymentseva A."/>
            <person name="Boulygina E.A."/>
            <person name="Kazakov S.V."/>
            <person name="Kayumov I."/>
            <person name="Suleimanova A.D."/>
            <person name="Mardanova A.M."/>
            <person name="Maria S.N."/>
            <person name="Sergey M.Y."/>
            <person name="Sharipova M.R."/>
        </authorList>
    </citation>
    <scope>NUCLEOTIDE SEQUENCE [LARGE SCALE GENOMIC DNA]</scope>
    <source>
        <strain evidence="10 12">M2.11</strain>
    </source>
</reference>
<evidence type="ECO:0000256" key="2">
    <source>
        <dbReference type="ARBA" id="ARBA00005540"/>
    </source>
</evidence>
<dbReference type="OrthoDB" id="9809216at2"/>
<protein>
    <recommendedName>
        <fullName evidence="8">Riboflavin transporter</fullName>
    </recommendedName>
</protein>
<evidence type="ECO:0000256" key="6">
    <source>
        <dbReference type="ARBA" id="ARBA00022989"/>
    </source>
</evidence>
<keyword evidence="4 8" id="KW-1003">Cell membrane</keyword>
<comment type="subcellular location">
    <subcellularLocation>
        <location evidence="1">Cell membrane</location>
        <topology evidence="1">Multi-pass membrane protein</topology>
    </subcellularLocation>
</comment>
<dbReference type="InterPro" id="IPR024529">
    <property type="entry name" value="ECF_trnsprt_substrate-spec"/>
</dbReference>
<dbReference type="Pfam" id="PF12822">
    <property type="entry name" value="ECF_trnsprt"/>
    <property type="match status" value="1"/>
</dbReference>